<name>A3P636_BURP0</name>
<protein>
    <submittedName>
        <fullName evidence="1">Uncharacterized protein</fullName>
    </submittedName>
</protein>
<evidence type="ECO:0000313" key="1">
    <source>
        <dbReference type="EMBL" id="ABN95406.1"/>
    </source>
</evidence>
<accession>A3P636</accession>
<gene>
    <name evidence="1" type="ordered locus">BURPS1106A_A1762</name>
</gene>
<dbReference type="Proteomes" id="UP000006738">
    <property type="component" value="Chromosome II"/>
</dbReference>
<dbReference type="KEGG" id="bpl:BURPS1106A_A1762"/>
<reference evidence="2" key="1">
    <citation type="submission" date="2007-02" db="EMBL/GenBank/DDBJ databases">
        <authorList>
            <person name="DeShazer D."/>
            <person name="Woods D.E."/>
            <person name="Nierman W.C."/>
        </authorList>
    </citation>
    <scope>NUCLEOTIDE SEQUENCE [LARGE SCALE GENOMIC DNA]</scope>
    <source>
        <strain evidence="2">1106a</strain>
    </source>
</reference>
<proteinExistence type="predicted"/>
<dbReference type="AlphaFoldDB" id="A3P636"/>
<evidence type="ECO:0000313" key="2">
    <source>
        <dbReference type="Proteomes" id="UP000006738"/>
    </source>
</evidence>
<organism evidence="1 2">
    <name type="scientific">Burkholderia pseudomallei (strain 1106a)</name>
    <dbReference type="NCBI Taxonomy" id="357348"/>
    <lineage>
        <taxon>Bacteria</taxon>
        <taxon>Pseudomonadati</taxon>
        <taxon>Pseudomonadota</taxon>
        <taxon>Betaproteobacteria</taxon>
        <taxon>Burkholderiales</taxon>
        <taxon>Burkholderiaceae</taxon>
        <taxon>Burkholderia</taxon>
        <taxon>pseudomallei group</taxon>
    </lineage>
</organism>
<dbReference type="EMBL" id="CP000573">
    <property type="protein sequence ID" value="ABN95406.1"/>
    <property type="molecule type" value="Genomic_DNA"/>
</dbReference>
<sequence length="44" mass="4692">MQAAAWRAGRRAGAGGCIDFTLEIGYPKAESRKPKAEKRIADSG</sequence>
<dbReference type="HOGENOM" id="CLU_208942_0_0_4"/>